<dbReference type="EMBL" id="JALLPB020000041">
    <property type="protein sequence ID" value="KAL3823281.1"/>
    <property type="molecule type" value="Genomic_DNA"/>
</dbReference>
<dbReference type="Gene3D" id="1.20.120.1750">
    <property type="match status" value="1"/>
</dbReference>
<evidence type="ECO:0000313" key="5">
    <source>
        <dbReference type="Proteomes" id="UP001530377"/>
    </source>
</evidence>
<keyword evidence="5" id="KW-1185">Reference proteome</keyword>
<protein>
    <submittedName>
        <fullName evidence="4">Uncharacterized protein</fullName>
    </submittedName>
</protein>
<dbReference type="PANTHER" id="PTHR10887:SF495">
    <property type="entry name" value="HELICASE SENATAXIN ISOFORM X1-RELATED"/>
    <property type="match status" value="1"/>
</dbReference>
<evidence type="ECO:0000256" key="1">
    <source>
        <dbReference type="SAM" id="MobiDB-lite"/>
    </source>
</evidence>
<evidence type="ECO:0000313" key="4">
    <source>
        <dbReference type="EMBL" id="KAL3823281.1"/>
    </source>
</evidence>
<dbReference type="SUPFAM" id="SSF57850">
    <property type="entry name" value="RING/U-box"/>
    <property type="match status" value="1"/>
</dbReference>
<reference evidence="4 5" key="1">
    <citation type="submission" date="2024-10" db="EMBL/GenBank/DDBJ databases">
        <title>Updated reference genomes for cyclostephanoid diatoms.</title>
        <authorList>
            <person name="Roberts W.R."/>
            <person name="Alverson A.J."/>
        </authorList>
    </citation>
    <scope>NUCLEOTIDE SEQUENCE [LARGE SCALE GENOMIC DNA]</scope>
    <source>
        <strain evidence="4 5">AJA228-03</strain>
    </source>
</reference>
<dbReference type="InterPro" id="IPR045055">
    <property type="entry name" value="DNA2/NAM7-like"/>
</dbReference>
<dbReference type="AlphaFoldDB" id="A0ABD3SFD9"/>
<evidence type="ECO:0000259" key="3">
    <source>
        <dbReference type="Pfam" id="PF13087"/>
    </source>
</evidence>
<dbReference type="PANTHER" id="PTHR10887">
    <property type="entry name" value="DNA2/NAM7 HELICASE FAMILY"/>
    <property type="match status" value="1"/>
</dbReference>
<name>A0ABD3SFD9_9STRA</name>
<feature type="domain" description="DNA2/NAM7 helicase helicase" evidence="2">
    <location>
        <begin position="357"/>
        <end position="526"/>
    </location>
</feature>
<dbReference type="SUPFAM" id="SSF52540">
    <property type="entry name" value="P-loop containing nucleoside triphosphate hydrolases"/>
    <property type="match status" value="1"/>
</dbReference>
<sequence>MKSKAKNMNEQARRYFNELANELNLKCPRCQTAFLDYEGCNALKCGVSGCQAAFCAICLKDCGSDAHPHVIETHEGDLFDKTAFNKSVKNRVKMKFDILMDKLTRTDEPMELRQLVLNHVEKANLLQDKPVFSDASVKVAEFLEKTKANLTRAVRSDRLALLSDPEEYGRRAISRDSISPRCVVPRDYRLSLTRVQDDLFRISLEHNIIPGEDFWSRIDDIESHFKENPKVESLQNLSQSIRCAVIAFDGKAELYQSSRGDSSKRRQDDGDGICIRLQVIDHRGNVKEDMEYHNRYETMNIIGLNQNLRMLSLEKHIQVTPETELMFEPLKHLIGSGVPQPVIMEMEFDTPESYFDLNEEQRKVAHPLHLKTAMEVAGPPGTGKTKTIVELVQALLKCTSYDILLLSERNGAINAIAEKFEKDSMTMKGKKIEIIDLHTWQSVVAYGAGDAMGDSTKLFTVTKKLESHPELVELKERRDLLIAASEKLSQALRSKIAEFMRGFGHHFNEDAAANRSDLIEEKKVELGSSPQSIIDAVERASLDIKELLQNKGSKYVSEENATNVIDRHADLLGRLVHIRPDNKKSVPWDAKEATKRLCYIQDMFSDVLKLPIFSPDNAQILYSERAASDEEYKAVHRRLESELPTLARLHMSTIGSSHRIHIAKENNVDFNLAHTFGTLTLNDVDDDCGQEPPKETICIFDESGCIPAYELLGLTRLGRSIKALILVGDKHQLPPYDPTQGRSFGRRSSFGHAAGNGKSKKDDKIQSLLDVSLLTVDSGKIMLTSQYRVPRDIAEMLNSRIYRGNYVTCPQARVPNSGLKMVHVPWAESPKRKYVNPNEVNEGIQLVNKLSVAHDISSVLLITPYKNQQREFEFQLKRQTRAMKITVLTIDQCQGQEADAVILSLVRRPTRFLTLNRLNVALSRAKKNLYVLTDFKDLQQACRDTHWESAHLAADLLIGLI</sequence>
<dbReference type="InterPro" id="IPR047187">
    <property type="entry name" value="SF1_C_Upf1"/>
</dbReference>
<feature type="domain" description="DNA2/NAM7 helicase-like C-terminal" evidence="3">
    <location>
        <begin position="775"/>
        <end position="934"/>
    </location>
</feature>
<dbReference type="Pfam" id="PF13087">
    <property type="entry name" value="AAA_12"/>
    <property type="match status" value="1"/>
</dbReference>
<gene>
    <name evidence="4" type="ORF">ACHAXA_003429</name>
</gene>
<evidence type="ECO:0000259" key="2">
    <source>
        <dbReference type="Pfam" id="PF13086"/>
    </source>
</evidence>
<organism evidence="4 5">
    <name type="scientific">Cyclostephanos tholiformis</name>
    <dbReference type="NCBI Taxonomy" id="382380"/>
    <lineage>
        <taxon>Eukaryota</taxon>
        <taxon>Sar</taxon>
        <taxon>Stramenopiles</taxon>
        <taxon>Ochrophyta</taxon>
        <taxon>Bacillariophyta</taxon>
        <taxon>Coscinodiscophyceae</taxon>
        <taxon>Thalassiosirophycidae</taxon>
        <taxon>Stephanodiscales</taxon>
        <taxon>Stephanodiscaceae</taxon>
        <taxon>Cyclostephanos</taxon>
    </lineage>
</organism>
<dbReference type="CDD" id="cd18808">
    <property type="entry name" value="SF1_C_Upf1"/>
    <property type="match status" value="1"/>
</dbReference>
<dbReference type="Gene3D" id="3.40.50.300">
    <property type="entry name" value="P-loop containing nucleotide triphosphate hydrolases"/>
    <property type="match status" value="3"/>
</dbReference>
<dbReference type="Pfam" id="PF26200">
    <property type="entry name" value="Rcat_RNF216"/>
    <property type="match status" value="1"/>
</dbReference>
<comment type="caution">
    <text evidence="4">The sequence shown here is derived from an EMBL/GenBank/DDBJ whole genome shotgun (WGS) entry which is preliminary data.</text>
</comment>
<dbReference type="Proteomes" id="UP001530377">
    <property type="component" value="Unassembled WGS sequence"/>
</dbReference>
<proteinExistence type="predicted"/>
<dbReference type="InterPro" id="IPR041677">
    <property type="entry name" value="DNA2/NAM7_AAA_11"/>
</dbReference>
<feature type="region of interest" description="Disordered" evidence="1">
    <location>
        <begin position="740"/>
        <end position="761"/>
    </location>
</feature>
<dbReference type="CDD" id="cd20336">
    <property type="entry name" value="Rcat_RBR"/>
    <property type="match status" value="1"/>
</dbReference>
<dbReference type="InterPro" id="IPR027417">
    <property type="entry name" value="P-loop_NTPase"/>
</dbReference>
<dbReference type="InterPro" id="IPR041679">
    <property type="entry name" value="DNA2/NAM7-like_C"/>
</dbReference>
<dbReference type="Pfam" id="PF13086">
    <property type="entry name" value="AAA_11"/>
    <property type="match status" value="1"/>
</dbReference>
<accession>A0ABD3SFD9</accession>